<proteinExistence type="predicted"/>
<dbReference type="Proteomes" id="UP000231501">
    <property type="component" value="Unassembled WGS sequence"/>
</dbReference>
<accession>A0A2G9CEE5</accession>
<evidence type="ECO:0000313" key="2">
    <source>
        <dbReference type="EMBL" id="PIM54014.1"/>
    </source>
</evidence>
<evidence type="ECO:0000313" key="3">
    <source>
        <dbReference type="Proteomes" id="UP000231501"/>
    </source>
</evidence>
<protein>
    <submittedName>
        <fullName evidence="2">Uncharacterized protein</fullName>
    </submittedName>
</protein>
<sequence length="267" mass="28586">MTRRCGARHPIRVAALLHLLVRCMLSAASTAAAMPTQTVCEASILETPTLVAFEGCIDQQSARLLVRALERHPSSPLLVKSSGGDASAAIEAAAVMALLQTRLIIRGQCLSACANYWLPAAVSVLVEEGSVIGFHGDVRTIARHDPLPPSFGLDARQGMARLVEQEATLGKAIPRVEDLHALQAIRRSGDSLRVHLRGRWQSCPGLQLPAIWAPTVNALRALGFVSRIIPHDPDFEPRITAGHDEHAMSAGNDEGDPTARCLCTEAP</sequence>
<keyword evidence="3" id="KW-1185">Reference proteome</keyword>
<comment type="caution">
    <text evidence="2">The sequence shown here is derived from an EMBL/GenBank/DDBJ whole genome shotgun (WGS) entry which is preliminary data.</text>
</comment>
<dbReference type="EMBL" id="PEOG01000014">
    <property type="protein sequence ID" value="PIM54014.1"/>
    <property type="molecule type" value="Genomic_DNA"/>
</dbReference>
<keyword evidence="1" id="KW-0732">Signal</keyword>
<dbReference type="AlphaFoldDB" id="A0A2G9CEE5"/>
<evidence type="ECO:0000256" key="1">
    <source>
        <dbReference type="SAM" id="SignalP"/>
    </source>
</evidence>
<organism evidence="2 3">
    <name type="scientific">Roseateles chitinivorans</name>
    <dbReference type="NCBI Taxonomy" id="2917965"/>
    <lineage>
        <taxon>Bacteria</taxon>
        <taxon>Pseudomonadati</taxon>
        <taxon>Pseudomonadota</taxon>
        <taxon>Betaproteobacteria</taxon>
        <taxon>Burkholderiales</taxon>
        <taxon>Sphaerotilaceae</taxon>
        <taxon>Roseateles</taxon>
    </lineage>
</organism>
<feature type="chain" id="PRO_5013936879" evidence="1">
    <location>
        <begin position="34"/>
        <end position="267"/>
    </location>
</feature>
<feature type="signal peptide" evidence="1">
    <location>
        <begin position="1"/>
        <end position="33"/>
    </location>
</feature>
<reference evidence="2 3" key="1">
    <citation type="submission" date="2017-11" db="EMBL/GenBank/DDBJ databases">
        <title>Draft genome sequence of Mitsuaria sp. HWN-4.</title>
        <authorList>
            <person name="Gundlapally S.R."/>
        </authorList>
    </citation>
    <scope>NUCLEOTIDE SEQUENCE [LARGE SCALE GENOMIC DNA]</scope>
    <source>
        <strain evidence="2 3">HWN-4</strain>
    </source>
</reference>
<gene>
    <name evidence="2" type="ORF">CS062_06910</name>
</gene>
<name>A0A2G9CEE5_9BURK</name>